<dbReference type="EMBL" id="GBRH01258092">
    <property type="protein sequence ID" value="JAD39803.1"/>
    <property type="molecule type" value="Transcribed_RNA"/>
</dbReference>
<keyword evidence="1" id="KW-0812">Transmembrane</keyword>
<protein>
    <submittedName>
        <fullName evidence="2">Uncharacterized protein</fullName>
    </submittedName>
</protein>
<reference evidence="2" key="1">
    <citation type="submission" date="2014-09" db="EMBL/GenBank/DDBJ databases">
        <authorList>
            <person name="Magalhaes I.L.F."/>
            <person name="Oliveira U."/>
            <person name="Santos F.R."/>
            <person name="Vidigal T.H.D.A."/>
            <person name="Brescovit A.D."/>
            <person name="Santos A.J."/>
        </authorList>
    </citation>
    <scope>NUCLEOTIDE SEQUENCE</scope>
    <source>
        <tissue evidence="2">Shoot tissue taken approximately 20 cm above the soil surface</tissue>
    </source>
</reference>
<accession>A0A0A8ZQ37</accession>
<name>A0A0A8ZQ37_ARUDO</name>
<reference evidence="2" key="2">
    <citation type="journal article" date="2015" name="Data Brief">
        <title>Shoot transcriptome of the giant reed, Arundo donax.</title>
        <authorList>
            <person name="Barrero R.A."/>
            <person name="Guerrero F.D."/>
            <person name="Moolhuijzen P."/>
            <person name="Goolsby J.A."/>
            <person name="Tidwell J."/>
            <person name="Bellgard S.E."/>
            <person name="Bellgard M.I."/>
        </authorList>
    </citation>
    <scope>NUCLEOTIDE SEQUENCE</scope>
    <source>
        <tissue evidence="2">Shoot tissue taken approximately 20 cm above the soil surface</tissue>
    </source>
</reference>
<dbReference type="AlphaFoldDB" id="A0A0A8ZQ37"/>
<organism evidence="2">
    <name type="scientific">Arundo donax</name>
    <name type="common">Giant reed</name>
    <name type="synonym">Donax arundinaceus</name>
    <dbReference type="NCBI Taxonomy" id="35708"/>
    <lineage>
        <taxon>Eukaryota</taxon>
        <taxon>Viridiplantae</taxon>
        <taxon>Streptophyta</taxon>
        <taxon>Embryophyta</taxon>
        <taxon>Tracheophyta</taxon>
        <taxon>Spermatophyta</taxon>
        <taxon>Magnoliopsida</taxon>
        <taxon>Liliopsida</taxon>
        <taxon>Poales</taxon>
        <taxon>Poaceae</taxon>
        <taxon>PACMAD clade</taxon>
        <taxon>Arundinoideae</taxon>
        <taxon>Arundineae</taxon>
        <taxon>Arundo</taxon>
    </lineage>
</organism>
<feature type="transmembrane region" description="Helical" evidence="1">
    <location>
        <begin position="12"/>
        <end position="33"/>
    </location>
</feature>
<evidence type="ECO:0000313" key="2">
    <source>
        <dbReference type="EMBL" id="JAD39803.1"/>
    </source>
</evidence>
<keyword evidence="1" id="KW-0472">Membrane</keyword>
<sequence>MNVQNFCHFQWVMFLSIRVGFNFAWACSMFPFFCL</sequence>
<keyword evidence="1" id="KW-1133">Transmembrane helix</keyword>
<evidence type="ECO:0000256" key="1">
    <source>
        <dbReference type="SAM" id="Phobius"/>
    </source>
</evidence>
<proteinExistence type="predicted"/>